<protein>
    <recommendedName>
        <fullName evidence="4">Endolytic peptidoglycan transglycosylase RlpA</fullName>
        <ecNumber evidence="4">4.2.2.-</ecNumber>
    </recommendedName>
</protein>
<dbReference type="PANTHER" id="PTHR34183:SF1">
    <property type="entry name" value="ENDOLYTIC PEPTIDOGLYCAN TRANSGLYCOSYLASE RLPA"/>
    <property type="match status" value="1"/>
</dbReference>
<name>A0AAW7XHJ9_9GAMM</name>
<dbReference type="NCBIfam" id="TIGR00413">
    <property type="entry name" value="rlpA"/>
    <property type="match status" value="1"/>
</dbReference>
<evidence type="ECO:0000259" key="7">
    <source>
        <dbReference type="PROSITE" id="PS51724"/>
    </source>
</evidence>
<reference evidence="8" key="1">
    <citation type="submission" date="2023-07" db="EMBL/GenBank/DDBJ databases">
        <title>Genome content predicts the carbon catabolic preferences of heterotrophic bacteria.</title>
        <authorList>
            <person name="Gralka M."/>
        </authorList>
    </citation>
    <scope>NUCLEOTIDE SEQUENCE</scope>
    <source>
        <strain evidence="9">5G01</strain>
        <strain evidence="8">I2M16</strain>
    </source>
</reference>
<comment type="caution">
    <text evidence="8">The sequence shown here is derived from an EMBL/GenBank/DDBJ whole genome shotgun (WGS) entry which is preliminary data.</text>
</comment>
<proteinExistence type="inferred from homology"/>
<dbReference type="Gene3D" id="3.30.70.1070">
    <property type="entry name" value="Sporulation related repeat"/>
    <property type="match status" value="1"/>
</dbReference>
<dbReference type="RefSeq" id="WP_075170962.1">
    <property type="nucleotide sequence ID" value="NZ_CAXHZV010000005.1"/>
</dbReference>
<dbReference type="GO" id="GO:0005886">
    <property type="term" value="C:plasma membrane"/>
    <property type="evidence" value="ECO:0007669"/>
    <property type="project" value="UniProtKB-SubCell"/>
</dbReference>
<dbReference type="InterPro" id="IPR036680">
    <property type="entry name" value="SPOR-like_sf"/>
</dbReference>
<dbReference type="InterPro" id="IPR036908">
    <property type="entry name" value="RlpA-like_sf"/>
</dbReference>
<dbReference type="SUPFAM" id="SSF50685">
    <property type="entry name" value="Barwin-like endoglucanases"/>
    <property type="match status" value="1"/>
</dbReference>
<keyword evidence="3 4" id="KW-0961">Cell wall biogenesis/degradation</keyword>
<keyword evidence="4" id="KW-1003">Cell membrane</keyword>
<gene>
    <name evidence="4" type="primary">rlpA</name>
    <name evidence="8" type="ORF">Q4490_09465</name>
    <name evidence="9" type="ORF">Q8W30_12760</name>
</gene>
<sequence>MKWMVLPVVAFALVITGCASKKGASSGGNGSRYSIKHDHGPSSPVDVSHVKDAVPIDEPKSRGGNRSPYTVLGRTYSILDDSDGYRERGGASWYGNKFHGHLTSNGETYDMYKMTAAHKSLPIPTYVKVTNLDNGKQVIVRVNDRGPFHPGRIIDLSYAAASKLGMLAKGTARVEVEAINPRAWQSASRAIAAPPSSDVSAARAVPTALTSGRFIQVGAYSQAGSANRVARQLSDLYGRPTKVADVERTGQTLYRVLVGPFASVNEMERMIYQLGQSGYPGAHPVDFP</sequence>
<dbReference type="PANTHER" id="PTHR34183">
    <property type="entry name" value="ENDOLYTIC PEPTIDOGLYCAN TRANSGLYCOSYLASE RLPA"/>
    <property type="match status" value="1"/>
</dbReference>
<dbReference type="Proteomes" id="UP001177341">
    <property type="component" value="Unassembled WGS sequence"/>
</dbReference>
<comment type="similarity">
    <text evidence="4 5">Belongs to the RlpA family.</text>
</comment>
<evidence type="ECO:0000256" key="4">
    <source>
        <dbReference type="HAMAP-Rule" id="MF_02071"/>
    </source>
</evidence>
<dbReference type="GO" id="GO:0008932">
    <property type="term" value="F:lytic endotransglycosylase activity"/>
    <property type="evidence" value="ECO:0007669"/>
    <property type="project" value="UniProtKB-UniRule"/>
</dbReference>
<dbReference type="InterPro" id="IPR009009">
    <property type="entry name" value="RlpA-like_DPBB"/>
</dbReference>
<dbReference type="InterPro" id="IPR007730">
    <property type="entry name" value="SPOR-like_dom"/>
</dbReference>
<organism evidence="8 10">
    <name type="scientific">Neptunomonas phycophila</name>
    <dbReference type="NCBI Taxonomy" id="1572645"/>
    <lineage>
        <taxon>Bacteria</taxon>
        <taxon>Pseudomonadati</taxon>
        <taxon>Pseudomonadota</taxon>
        <taxon>Gammaproteobacteria</taxon>
        <taxon>Oceanospirillales</taxon>
        <taxon>Oceanospirillaceae</taxon>
        <taxon>Neptunomonas</taxon>
    </lineage>
</organism>
<evidence type="ECO:0000313" key="9">
    <source>
        <dbReference type="EMBL" id="MDP2523441.1"/>
    </source>
</evidence>
<evidence type="ECO:0000313" key="11">
    <source>
        <dbReference type="Proteomes" id="UP001177341"/>
    </source>
</evidence>
<dbReference type="InterPro" id="IPR012997">
    <property type="entry name" value="RplA"/>
</dbReference>
<dbReference type="GO" id="GO:0042834">
    <property type="term" value="F:peptidoglycan binding"/>
    <property type="evidence" value="ECO:0007669"/>
    <property type="project" value="InterPro"/>
</dbReference>
<dbReference type="Pfam" id="PF05036">
    <property type="entry name" value="SPOR"/>
    <property type="match status" value="1"/>
</dbReference>
<dbReference type="CDD" id="cd22268">
    <property type="entry name" value="DPBB_RlpA-like"/>
    <property type="match status" value="1"/>
</dbReference>
<evidence type="ECO:0000313" key="10">
    <source>
        <dbReference type="Proteomes" id="UP001169862"/>
    </source>
</evidence>
<dbReference type="HAMAP" id="MF_02071">
    <property type="entry name" value="RlpA"/>
    <property type="match status" value="1"/>
</dbReference>
<dbReference type="Proteomes" id="UP001169862">
    <property type="component" value="Unassembled WGS sequence"/>
</dbReference>
<dbReference type="GO" id="GO:0071555">
    <property type="term" value="P:cell wall organization"/>
    <property type="evidence" value="ECO:0007669"/>
    <property type="project" value="UniProtKB-KW"/>
</dbReference>
<dbReference type="SUPFAM" id="SSF110997">
    <property type="entry name" value="Sporulation related repeat"/>
    <property type="match status" value="1"/>
</dbReference>
<dbReference type="FunFam" id="2.40.40.10:FF:000003">
    <property type="entry name" value="Endolytic peptidoglycan transglycosylase RlpA"/>
    <property type="match status" value="1"/>
</dbReference>
<comment type="subcellular location">
    <subcellularLocation>
        <location evidence="4">Cell membrane</location>
        <topology evidence="4">Lipid-anchor</topology>
    </subcellularLocation>
</comment>
<keyword evidence="2 4" id="KW-0456">Lyase</keyword>
<keyword evidence="4" id="KW-0472">Membrane</keyword>
<dbReference type="Pfam" id="PF03330">
    <property type="entry name" value="DPBB_1"/>
    <property type="match status" value="1"/>
</dbReference>
<keyword evidence="11" id="KW-1185">Reference proteome</keyword>
<evidence type="ECO:0000256" key="1">
    <source>
        <dbReference type="ARBA" id="ARBA00022729"/>
    </source>
</evidence>
<dbReference type="GO" id="GO:0000270">
    <property type="term" value="P:peptidoglycan metabolic process"/>
    <property type="evidence" value="ECO:0007669"/>
    <property type="project" value="UniProtKB-UniRule"/>
</dbReference>
<dbReference type="EMBL" id="JAUOPG010000005">
    <property type="protein sequence ID" value="MDO6453793.1"/>
    <property type="molecule type" value="Genomic_DNA"/>
</dbReference>
<evidence type="ECO:0000313" key="8">
    <source>
        <dbReference type="EMBL" id="MDO6453793.1"/>
    </source>
</evidence>
<keyword evidence="1" id="KW-0732">Signal</keyword>
<evidence type="ECO:0000256" key="5">
    <source>
        <dbReference type="RuleBase" id="RU003495"/>
    </source>
</evidence>
<dbReference type="InterPro" id="IPR034718">
    <property type="entry name" value="RlpA"/>
</dbReference>
<dbReference type="EMBL" id="JAUYVO010000008">
    <property type="protein sequence ID" value="MDP2523441.1"/>
    <property type="molecule type" value="Genomic_DNA"/>
</dbReference>
<dbReference type="PROSITE" id="PS51257">
    <property type="entry name" value="PROKAR_LIPOPROTEIN"/>
    <property type="match status" value="1"/>
</dbReference>
<dbReference type="Gene3D" id="2.40.40.10">
    <property type="entry name" value="RlpA-like domain"/>
    <property type="match status" value="1"/>
</dbReference>
<evidence type="ECO:0000256" key="2">
    <source>
        <dbReference type="ARBA" id="ARBA00023239"/>
    </source>
</evidence>
<dbReference type="GeneID" id="89454836"/>
<evidence type="ECO:0000256" key="6">
    <source>
        <dbReference type="SAM" id="MobiDB-lite"/>
    </source>
</evidence>
<feature type="region of interest" description="Disordered" evidence="6">
    <location>
        <begin position="21"/>
        <end position="48"/>
    </location>
</feature>
<dbReference type="GO" id="GO:0009279">
    <property type="term" value="C:cell outer membrane"/>
    <property type="evidence" value="ECO:0007669"/>
    <property type="project" value="TreeGrafter"/>
</dbReference>
<keyword evidence="4" id="KW-0564">Palmitate</keyword>
<accession>A0AAW7XHJ9</accession>
<dbReference type="PROSITE" id="PS51724">
    <property type="entry name" value="SPOR"/>
    <property type="match status" value="1"/>
</dbReference>
<dbReference type="EC" id="4.2.2.-" evidence="4"/>
<dbReference type="AlphaFoldDB" id="A0AAW7XHJ9"/>
<comment type="function">
    <text evidence="4">Lytic transglycosylase with a strong preference for naked glycan strands that lack stem peptides.</text>
</comment>
<evidence type="ECO:0000256" key="3">
    <source>
        <dbReference type="ARBA" id="ARBA00023316"/>
    </source>
</evidence>
<keyword evidence="4" id="KW-0449">Lipoprotein</keyword>
<feature type="domain" description="SPOR" evidence="7">
    <location>
        <begin position="207"/>
        <end position="287"/>
    </location>
</feature>